<dbReference type="InterPro" id="IPR041492">
    <property type="entry name" value="HAD_2"/>
</dbReference>
<dbReference type="NCBIfam" id="TIGR01549">
    <property type="entry name" value="HAD-SF-IA-v1"/>
    <property type="match status" value="1"/>
</dbReference>
<keyword evidence="2" id="KW-1185">Reference proteome</keyword>
<accession>A0A376H6D5</accession>
<dbReference type="GO" id="GO:0005829">
    <property type="term" value="C:cytosol"/>
    <property type="evidence" value="ECO:0007669"/>
    <property type="project" value="TreeGrafter"/>
</dbReference>
<dbReference type="EC" id="3.1.3.-" evidence="1"/>
<proteinExistence type="predicted"/>
<protein>
    <submittedName>
        <fullName evidence="1">Haloacid dehalogenase (HAD) superfamily hydrolase</fullName>
        <ecNumber evidence="1">3.1.3.-</ecNumber>
    </submittedName>
</protein>
<dbReference type="EMBL" id="UFYW01000001">
    <property type="protein sequence ID" value="STD84734.1"/>
    <property type="molecule type" value="Genomic_DNA"/>
</dbReference>
<dbReference type="SFLD" id="SFLDG01129">
    <property type="entry name" value="C1.5:_HAD__Beta-PGM__Phosphata"/>
    <property type="match status" value="1"/>
</dbReference>
<gene>
    <name evidence="1" type="ORF">NCTC12360_03281</name>
</gene>
<name>A0A376H6D5_ENTGA</name>
<dbReference type="AlphaFoldDB" id="A0A376H6D5"/>
<dbReference type="Pfam" id="PF13419">
    <property type="entry name" value="HAD_2"/>
    <property type="match status" value="1"/>
</dbReference>
<dbReference type="SFLD" id="SFLDG01135">
    <property type="entry name" value="C1.5.6:_HAD__Beta-PGM__Phospha"/>
    <property type="match status" value="1"/>
</dbReference>
<dbReference type="Gene3D" id="1.10.150.240">
    <property type="entry name" value="Putative phosphatase, domain 2"/>
    <property type="match status" value="1"/>
</dbReference>
<evidence type="ECO:0000313" key="2">
    <source>
        <dbReference type="Proteomes" id="UP000254807"/>
    </source>
</evidence>
<dbReference type="PRINTS" id="PR00413">
    <property type="entry name" value="HADHALOGNASE"/>
</dbReference>
<organism evidence="1 2">
    <name type="scientific">Enterococcus gallinarum</name>
    <dbReference type="NCBI Taxonomy" id="1353"/>
    <lineage>
        <taxon>Bacteria</taxon>
        <taxon>Bacillati</taxon>
        <taxon>Bacillota</taxon>
        <taxon>Bacilli</taxon>
        <taxon>Lactobacillales</taxon>
        <taxon>Enterococcaceae</taxon>
        <taxon>Enterococcus</taxon>
    </lineage>
</organism>
<evidence type="ECO:0000313" key="1">
    <source>
        <dbReference type="EMBL" id="STD84734.1"/>
    </source>
</evidence>
<dbReference type="InterPro" id="IPR050155">
    <property type="entry name" value="HAD-like_hydrolase_sf"/>
</dbReference>
<dbReference type="Proteomes" id="UP000254807">
    <property type="component" value="Unassembled WGS sequence"/>
</dbReference>
<reference evidence="1 2" key="1">
    <citation type="submission" date="2018-06" db="EMBL/GenBank/DDBJ databases">
        <authorList>
            <consortium name="Pathogen Informatics"/>
            <person name="Doyle S."/>
        </authorList>
    </citation>
    <scope>NUCLEOTIDE SEQUENCE [LARGE SCALE GENOMIC DNA]</scope>
    <source>
        <strain evidence="1 2">NCTC12360</strain>
    </source>
</reference>
<dbReference type="RefSeq" id="WP_060813853.1">
    <property type="nucleotide sequence ID" value="NZ_JBHULA010000035.1"/>
</dbReference>
<dbReference type="OrthoDB" id="9797743at2"/>
<dbReference type="InterPro" id="IPR023198">
    <property type="entry name" value="PGP-like_dom2"/>
</dbReference>
<dbReference type="GO" id="GO:0006281">
    <property type="term" value="P:DNA repair"/>
    <property type="evidence" value="ECO:0007669"/>
    <property type="project" value="TreeGrafter"/>
</dbReference>
<dbReference type="PANTHER" id="PTHR43434:SF1">
    <property type="entry name" value="PHOSPHOGLYCOLATE PHOSPHATASE"/>
    <property type="match status" value="1"/>
</dbReference>
<dbReference type="SUPFAM" id="SSF56784">
    <property type="entry name" value="HAD-like"/>
    <property type="match status" value="1"/>
</dbReference>
<keyword evidence="1" id="KW-0378">Hydrolase</keyword>
<dbReference type="InterPro" id="IPR006439">
    <property type="entry name" value="HAD-SF_hydro_IA"/>
</dbReference>
<dbReference type="Gene3D" id="3.40.50.1000">
    <property type="entry name" value="HAD superfamily/HAD-like"/>
    <property type="match status" value="1"/>
</dbReference>
<dbReference type="CDD" id="cd07505">
    <property type="entry name" value="HAD_BPGM-like"/>
    <property type="match status" value="1"/>
</dbReference>
<dbReference type="PANTHER" id="PTHR43434">
    <property type="entry name" value="PHOSPHOGLYCOLATE PHOSPHATASE"/>
    <property type="match status" value="1"/>
</dbReference>
<dbReference type="NCBIfam" id="TIGR01509">
    <property type="entry name" value="HAD-SF-IA-v3"/>
    <property type="match status" value="1"/>
</dbReference>
<dbReference type="SFLD" id="SFLDS00003">
    <property type="entry name" value="Haloacid_Dehalogenase"/>
    <property type="match status" value="1"/>
</dbReference>
<sequence>MQKGIIFDMDGVLIDSEVYYFNRRMNFFAEVQLSPGSRSINDYVGKTEAEIWQTLVPENPSLRAELKTTYRAYQKQHPIDFKQALRKEVKPVLKKLSAAGTRMALASSSPRQMIDEMLTACQLQSYFCYVISGEELTQSKPHPEIYQLAQSHIGCEKTVAVEDSTIGIQSAKAAGIYTIALKQPFDVDQSQADQCIEDLSQLLSLFID</sequence>
<dbReference type="InterPro" id="IPR036412">
    <property type="entry name" value="HAD-like_sf"/>
</dbReference>
<dbReference type="InterPro" id="IPR023214">
    <property type="entry name" value="HAD_sf"/>
</dbReference>
<dbReference type="GO" id="GO:0008967">
    <property type="term" value="F:phosphoglycolate phosphatase activity"/>
    <property type="evidence" value="ECO:0007669"/>
    <property type="project" value="TreeGrafter"/>
</dbReference>